<accession>A0A0B5AVN5</accession>
<sequence length="214" mass="23360">MIIIGIDLSGPSNHQDTVASAFYMEEFLTLKKTVAGASDHDILNLVQECLTEGEVIIGIDAPLSYQDGGGDRPHDKALRHIMKVGGLNGSSIMTPTMTRMVYITLRGIQLTRMLSELSEAITILEVHPGAAIGLRMKDPAPALSYKKDSSMRAEIFFWLQRQGMNGLTEKNAATTHSIDSCGAALAAWHYTASDKQPVWSYEQTSAAHPYVMCC</sequence>
<reference evidence="1 2" key="1">
    <citation type="submission" date="2014-08" db="EMBL/GenBank/DDBJ databases">
        <title>Complete genome of a marine bacteria Jeotgalibacillus malaysiensis.</title>
        <authorList>
            <person name="Yaakop A.S."/>
            <person name="Chan K.-G."/>
            <person name="Goh K.M."/>
        </authorList>
    </citation>
    <scope>NUCLEOTIDE SEQUENCE [LARGE SCALE GENOMIC DNA]</scope>
    <source>
        <strain evidence="1 2">D5</strain>
    </source>
</reference>
<dbReference type="EMBL" id="CP009416">
    <property type="protein sequence ID" value="AJD92777.1"/>
    <property type="molecule type" value="Genomic_DNA"/>
</dbReference>
<dbReference type="AlphaFoldDB" id="A0A0B5AVN5"/>
<proteinExistence type="predicted"/>
<dbReference type="KEGG" id="jeo:JMA_34600"/>
<name>A0A0B5AVN5_9BACL</name>
<evidence type="ECO:0000313" key="1">
    <source>
        <dbReference type="EMBL" id="AJD92777.1"/>
    </source>
</evidence>
<keyword evidence="2" id="KW-1185">Reference proteome</keyword>
<dbReference type="InterPro" id="IPR007362">
    <property type="entry name" value="DUF429"/>
</dbReference>
<dbReference type="Proteomes" id="UP000031449">
    <property type="component" value="Chromosome"/>
</dbReference>
<evidence type="ECO:0000313" key="2">
    <source>
        <dbReference type="Proteomes" id="UP000031449"/>
    </source>
</evidence>
<organism evidence="1 2">
    <name type="scientific">Jeotgalibacillus malaysiensis</name>
    <dbReference type="NCBI Taxonomy" id="1508404"/>
    <lineage>
        <taxon>Bacteria</taxon>
        <taxon>Bacillati</taxon>
        <taxon>Bacillota</taxon>
        <taxon>Bacilli</taxon>
        <taxon>Bacillales</taxon>
        <taxon>Caryophanaceae</taxon>
        <taxon>Jeotgalibacillus</taxon>
    </lineage>
</organism>
<protein>
    <recommendedName>
        <fullName evidence="3">DUF429 domain-containing protein</fullName>
    </recommendedName>
</protein>
<gene>
    <name evidence="1" type="ORF">JMA_34600</name>
</gene>
<dbReference type="Pfam" id="PF04250">
    <property type="entry name" value="DUF429"/>
    <property type="match status" value="1"/>
</dbReference>
<dbReference type="HOGENOM" id="CLU_1275959_0_0_9"/>
<evidence type="ECO:0008006" key="3">
    <source>
        <dbReference type="Google" id="ProtNLM"/>
    </source>
</evidence>
<dbReference type="BioCyc" id="JESP1508404:G14D9-12741-MONOMER"/>
<dbReference type="STRING" id="1508404.JMA_34600"/>